<keyword evidence="2" id="KW-1185">Reference proteome</keyword>
<name>A0ABQ4GTF6_9ACTN</name>
<gene>
    <name evidence="1" type="ORF">Msi02_55120</name>
</gene>
<sequence length="176" mass="19635">MASRLRELRRACEARARQLPLPSPFDVRRLCAVVAEQRGRPIHLRPLTGGAGVYGLWVATEVADLIFYEQATTTPHQEHIILHELCHILCDHYPAPDSAAEDTRWLLPDLDPEMVRRVLERAGYSAVEEQEAELLASLIWQRARAEPMTPGQGGTISDRLQAALEWSEGPSGPAAR</sequence>
<evidence type="ECO:0008006" key="3">
    <source>
        <dbReference type="Google" id="ProtNLM"/>
    </source>
</evidence>
<dbReference type="RefSeq" id="WP_204050896.1">
    <property type="nucleotide sequence ID" value="NZ_BOOF01000033.1"/>
</dbReference>
<evidence type="ECO:0000313" key="2">
    <source>
        <dbReference type="Proteomes" id="UP000660454"/>
    </source>
</evidence>
<reference evidence="1 2" key="1">
    <citation type="submission" date="2021-01" db="EMBL/GenBank/DDBJ databases">
        <title>Whole genome shotgun sequence of Microbispora siamensis NBRC 104113.</title>
        <authorList>
            <person name="Komaki H."/>
            <person name="Tamura T."/>
        </authorList>
    </citation>
    <scope>NUCLEOTIDE SEQUENCE [LARGE SCALE GENOMIC DNA]</scope>
    <source>
        <strain evidence="1 2">NBRC 104113</strain>
    </source>
</reference>
<organism evidence="1 2">
    <name type="scientific">Microbispora siamensis</name>
    <dbReference type="NCBI Taxonomy" id="564413"/>
    <lineage>
        <taxon>Bacteria</taxon>
        <taxon>Bacillati</taxon>
        <taxon>Actinomycetota</taxon>
        <taxon>Actinomycetes</taxon>
        <taxon>Streptosporangiales</taxon>
        <taxon>Streptosporangiaceae</taxon>
        <taxon>Microbispora</taxon>
    </lineage>
</organism>
<accession>A0ABQ4GTF6</accession>
<comment type="caution">
    <text evidence="1">The sequence shown here is derived from an EMBL/GenBank/DDBJ whole genome shotgun (WGS) entry which is preliminary data.</text>
</comment>
<proteinExistence type="predicted"/>
<dbReference type="Proteomes" id="UP000660454">
    <property type="component" value="Unassembled WGS sequence"/>
</dbReference>
<protein>
    <recommendedName>
        <fullName evidence="3">ImmA/IrrE family metallo-endopeptidase</fullName>
    </recommendedName>
</protein>
<evidence type="ECO:0000313" key="1">
    <source>
        <dbReference type="EMBL" id="GIH64695.1"/>
    </source>
</evidence>
<dbReference type="EMBL" id="BOOF01000033">
    <property type="protein sequence ID" value="GIH64695.1"/>
    <property type="molecule type" value="Genomic_DNA"/>
</dbReference>